<evidence type="ECO:0000313" key="2">
    <source>
        <dbReference type="EMBL" id="GBG78451.1"/>
    </source>
</evidence>
<feature type="compositionally biased region" description="Basic and acidic residues" evidence="1">
    <location>
        <begin position="102"/>
        <end position="119"/>
    </location>
</feature>
<dbReference type="Gramene" id="GBG78451">
    <property type="protein sequence ID" value="GBG78451"/>
    <property type="gene ID" value="CBR_g26481"/>
</dbReference>
<gene>
    <name evidence="2" type="ORF">CBR_g26481</name>
</gene>
<sequence>MGAFPRDDVEDDLRFDGTNLEDFIESLQLAAEIGERKKEEKKKQLIARSDESENEEVKRIVEESRTWKRITAELWMTYTQARQDQTRKERLQEKGLWIGREVAEPQGKEAEDERKDNAHFRRLKNTTMVSPKSSNKGSDQAKGDEQEDEEAAEGGREA</sequence>
<proteinExistence type="predicted"/>
<evidence type="ECO:0000256" key="1">
    <source>
        <dbReference type="SAM" id="MobiDB-lite"/>
    </source>
</evidence>
<dbReference type="Proteomes" id="UP000265515">
    <property type="component" value="Unassembled WGS sequence"/>
</dbReference>
<dbReference type="AlphaFoldDB" id="A0A388L7Z8"/>
<feature type="compositionally biased region" description="Polar residues" evidence="1">
    <location>
        <begin position="125"/>
        <end position="138"/>
    </location>
</feature>
<feature type="region of interest" description="Disordered" evidence="1">
    <location>
        <begin position="102"/>
        <end position="158"/>
    </location>
</feature>
<keyword evidence="3" id="KW-1185">Reference proteome</keyword>
<reference evidence="2 3" key="1">
    <citation type="journal article" date="2018" name="Cell">
        <title>The Chara Genome: Secondary Complexity and Implications for Plant Terrestrialization.</title>
        <authorList>
            <person name="Nishiyama T."/>
            <person name="Sakayama H."/>
            <person name="Vries J.D."/>
            <person name="Buschmann H."/>
            <person name="Saint-Marcoux D."/>
            <person name="Ullrich K.K."/>
            <person name="Haas F.B."/>
            <person name="Vanderstraeten L."/>
            <person name="Becker D."/>
            <person name="Lang D."/>
            <person name="Vosolsobe S."/>
            <person name="Rombauts S."/>
            <person name="Wilhelmsson P.K.I."/>
            <person name="Janitza P."/>
            <person name="Kern R."/>
            <person name="Heyl A."/>
            <person name="Rumpler F."/>
            <person name="Villalobos L.I.A.C."/>
            <person name="Clay J.M."/>
            <person name="Skokan R."/>
            <person name="Toyoda A."/>
            <person name="Suzuki Y."/>
            <person name="Kagoshima H."/>
            <person name="Schijlen E."/>
            <person name="Tajeshwar N."/>
            <person name="Catarino B."/>
            <person name="Hetherington A.J."/>
            <person name="Saltykova A."/>
            <person name="Bonnot C."/>
            <person name="Breuninger H."/>
            <person name="Symeonidi A."/>
            <person name="Radhakrishnan G.V."/>
            <person name="Van Nieuwerburgh F."/>
            <person name="Deforce D."/>
            <person name="Chang C."/>
            <person name="Karol K.G."/>
            <person name="Hedrich R."/>
            <person name="Ulvskov P."/>
            <person name="Glockner G."/>
            <person name="Delwiche C.F."/>
            <person name="Petrasek J."/>
            <person name="Van de Peer Y."/>
            <person name="Friml J."/>
            <person name="Beilby M."/>
            <person name="Dolan L."/>
            <person name="Kohara Y."/>
            <person name="Sugano S."/>
            <person name="Fujiyama A."/>
            <person name="Delaux P.-M."/>
            <person name="Quint M."/>
            <person name="TheiBen G."/>
            <person name="Hagemann M."/>
            <person name="Harholt J."/>
            <person name="Dunand C."/>
            <person name="Zachgo S."/>
            <person name="Langdale J."/>
            <person name="Maumus F."/>
            <person name="Straeten D.V.D."/>
            <person name="Gould S.B."/>
            <person name="Rensing S.A."/>
        </authorList>
    </citation>
    <scope>NUCLEOTIDE SEQUENCE [LARGE SCALE GENOMIC DNA]</scope>
    <source>
        <strain evidence="2 3">S276</strain>
    </source>
</reference>
<protein>
    <submittedName>
        <fullName evidence="2">Uncharacterized protein</fullName>
    </submittedName>
</protein>
<evidence type="ECO:0000313" key="3">
    <source>
        <dbReference type="Proteomes" id="UP000265515"/>
    </source>
</evidence>
<name>A0A388L7Z8_CHABU</name>
<comment type="caution">
    <text evidence="2">The sequence shown here is derived from an EMBL/GenBank/DDBJ whole genome shotgun (WGS) entry which is preliminary data.</text>
</comment>
<dbReference type="EMBL" id="BFEA01000295">
    <property type="protein sequence ID" value="GBG78451.1"/>
    <property type="molecule type" value="Genomic_DNA"/>
</dbReference>
<accession>A0A388L7Z8</accession>
<organism evidence="2 3">
    <name type="scientific">Chara braunii</name>
    <name type="common">Braun's stonewort</name>
    <dbReference type="NCBI Taxonomy" id="69332"/>
    <lineage>
        <taxon>Eukaryota</taxon>
        <taxon>Viridiplantae</taxon>
        <taxon>Streptophyta</taxon>
        <taxon>Charophyceae</taxon>
        <taxon>Charales</taxon>
        <taxon>Characeae</taxon>
        <taxon>Chara</taxon>
    </lineage>
</organism>
<feature type="region of interest" description="Disordered" evidence="1">
    <location>
        <begin position="39"/>
        <end position="60"/>
    </location>
</feature>